<evidence type="ECO:0000313" key="3">
    <source>
        <dbReference type="EMBL" id="OGZ01586.1"/>
    </source>
</evidence>
<keyword evidence="2" id="KW-0472">Membrane</keyword>
<dbReference type="Proteomes" id="UP000178495">
    <property type="component" value="Unassembled WGS sequence"/>
</dbReference>
<keyword evidence="2" id="KW-1133">Transmembrane helix</keyword>
<dbReference type="InterPro" id="IPR029044">
    <property type="entry name" value="Nucleotide-diphossugar_trans"/>
</dbReference>
<dbReference type="PANTHER" id="PTHR36851:SF1">
    <property type="entry name" value="GLYCO_TRANS_2-LIKE DOMAIN-CONTAINING PROTEIN"/>
    <property type="match status" value="1"/>
</dbReference>
<gene>
    <name evidence="3" type="ORF">A3A43_01610</name>
</gene>
<name>A0A1G2CJK9_9BACT</name>
<comment type="caution">
    <text evidence="3">The sequence shown here is derived from an EMBL/GenBank/DDBJ whole genome shotgun (WGS) entry which is preliminary data.</text>
</comment>
<evidence type="ECO:0000313" key="4">
    <source>
        <dbReference type="Proteomes" id="UP000178495"/>
    </source>
</evidence>
<feature type="region of interest" description="Disordered" evidence="1">
    <location>
        <begin position="493"/>
        <end position="514"/>
    </location>
</feature>
<reference evidence="3 4" key="1">
    <citation type="journal article" date="2016" name="Nat. Commun.">
        <title>Thousands of microbial genomes shed light on interconnected biogeochemical processes in an aquifer system.</title>
        <authorList>
            <person name="Anantharaman K."/>
            <person name="Brown C.T."/>
            <person name="Hug L.A."/>
            <person name="Sharon I."/>
            <person name="Castelle C.J."/>
            <person name="Probst A.J."/>
            <person name="Thomas B.C."/>
            <person name="Singh A."/>
            <person name="Wilkins M.J."/>
            <person name="Karaoz U."/>
            <person name="Brodie E.L."/>
            <person name="Williams K.H."/>
            <person name="Hubbard S.S."/>
            <person name="Banfield J.F."/>
        </authorList>
    </citation>
    <scope>NUCLEOTIDE SEQUENCE [LARGE SCALE GENOMIC DNA]</scope>
</reference>
<keyword evidence="2" id="KW-0812">Transmembrane</keyword>
<feature type="transmembrane region" description="Helical" evidence="2">
    <location>
        <begin position="7"/>
        <end position="27"/>
    </location>
</feature>
<feature type="transmembrane region" description="Helical" evidence="2">
    <location>
        <begin position="414"/>
        <end position="434"/>
    </location>
</feature>
<dbReference type="SUPFAM" id="SSF53448">
    <property type="entry name" value="Nucleotide-diphospho-sugar transferases"/>
    <property type="match status" value="1"/>
</dbReference>
<dbReference type="AlphaFoldDB" id="A0A1G2CJK9"/>
<feature type="transmembrane region" description="Helical" evidence="2">
    <location>
        <begin position="370"/>
        <end position="394"/>
    </location>
</feature>
<dbReference type="STRING" id="1798652.A3A43_01610"/>
<evidence type="ECO:0000256" key="1">
    <source>
        <dbReference type="SAM" id="MobiDB-lite"/>
    </source>
</evidence>
<feature type="transmembrane region" description="Helical" evidence="2">
    <location>
        <begin position="33"/>
        <end position="51"/>
    </location>
</feature>
<dbReference type="Gene3D" id="3.90.550.10">
    <property type="entry name" value="Spore Coat Polysaccharide Biosynthesis Protein SpsA, Chain A"/>
    <property type="match status" value="1"/>
</dbReference>
<evidence type="ECO:0000256" key="2">
    <source>
        <dbReference type="SAM" id="Phobius"/>
    </source>
</evidence>
<feature type="transmembrane region" description="Helical" evidence="2">
    <location>
        <begin position="446"/>
        <end position="466"/>
    </location>
</feature>
<evidence type="ECO:0008006" key="5">
    <source>
        <dbReference type="Google" id="ProtNLM"/>
    </source>
</evidence>
<dbReference type="EMBL" id="MHLC01000007">
    <property type="protein sequence ID" value="OGZ01586.1"/>
    <property type="molecule type" value="Genomic_DNA"/>
</dbReference>
<sequence length="514" mass="59773">MYRFFETLPGAFAWFTLALIVVCSWRLPAAVAIFIILFDIYWLLKAIYLSLHLRSTFSRMRENLKVNWIGKLHGEPHTRDWAEIYHLVIFPMYREPYEVVRESFESLRRADYPLDKFIVVLATEERVGAEARALAEKIKSEFAPSFFKFLVTVHPEGLPGEISGKGSNETWAAKEAVRLAIDHARIPHERVLVSVFDVDTHIFPAYFSRLTYVFLHAADRLRAMYQPIPLFTNNIYQAPALARVVAFSATFWQMMQQSRPERLTTFSSQSVPLRVLEDIGFWHTNVVSEDSRIFWQGYLRYHGDFRVEPLLYPVSMDANVAPTFWGTMKNLYAQQRRWGWGVENVPYMLDGFRKDSRIPRRKKWYWSWNVLEGFHSWATNSLMIFALGWLPIAIGGQRFHYTLLSYSLPQITRFVMGLSMVGIATSAIISILLLPERPKWFLRRHYVLYALQWLLIPITLIVFGAFPGLEAQTRLMLGGRFRLGFWVTPKWRSPESGKGVGGKHKGSPVSEDRR</sequence>
<protein>
    <recommendedName>
        <fullName evidence="5">Glycosyltransferase 2-like domain-containing protein</fullName>
    </recommendedName>
</protein>
<dbReference type="PANTHER" id="PTHR36851">
    <property type="entry name" value="UNNAMED PRODUCT"/>
    <property type="match status" value="1"/>
</dbReference>
<accession>A0A1G2CJK9</accession>
<proteinExistence type="predicted"/>
<organism evidence="3 4">
    <name type="scientific">Candidatus Liptonbacteria bacterium RIFCSPLOWO2_01_FULL_56_20</name>
    <dbReference type="NCBI Taxonomy" id="1798652"/>
    <lineage>
        <taxon>Bacteria</taxon>
        <taxon>Candidatus Liptoniibacteriota</taxon>
    </lineage>
</organism>